<evidence type="ECO:0000256" key="1">
    <source>
        <dbReference type="SAM" id="SignalP"/>
    </source>
</evidence>
<feature type="chain" id="PRO_5017187120" description="MD-2-related lipid-recognition domain-containing protein" evidence="1">
    <location>
        <begin position="21"/>
        <end position="174"/>
    </location>
</feature>
<dbReference type="STRING" id="1348612.A0A397IEY6"/>
<proteinExistence type="predicted"/>
<accession>A0A397IEY6</accession>
<dbReference type="AlphaFoldDB" id="A0A397IEY6"/>
<protein>
    <recommendedName>
        <fullName evidence="4">MD-2-related lipid-recognition domain-containing protein</fullName>
    </recommendedName>
</protein>
<keyword evidence="1" id="KW-0732">Signal</keyword>
<reference evidence="2 3" key="1">
    <citation type="submission" date="2018-08" db="EMBL/GenBank/DDBJ databases">
        <title>Genome and evolution of the arbuscular mycorrhizal fungus Diversispora epigaea (formerly Glomus versiforme) and its bacterial endosymbionts.</title>
        <authorList>
            <person name="Sun X."/>
            <person name="Fei Z."/>
            <person name="Harrison M."/>
        </authorList>
    </citation>
    <scope>NUCLEOTIDE SEQUENCE [LARGE SCALE GENOMIC DNA]</scope>
    <source>
        <strain evidence="2 3">IT104</strain>
    </source>
</reference>
<gene>
    <name evidence="2" type="ORF">Glove_259g39</name>
</gene>
<evidence type="ECO:0000313" key="2">
    <source>
        <dbReference type="EMBL" id="RHZ71340.1"/>
    </source>
</evidence>
<dbReference type="Proteomes" id="UP000266861">
    <property type="component" value="Unassembled WGS sequence"/>
</dbReference>
<evidence type="ECO:0000313" key="3">
    <source>
        <dbReference type="Proteomes" id="UP000266861"/>
    </source>
</evidence>
<dbReference type="OrthoDB" id="2448074at2759"/>
<keyword evidence="3" id="KW-1185">Reference proteome</keyword>
<sequence length="174" mass="19020">MNQSLILAFILLATLSVGNALPHQLSKRETQWRTCEELGGEFPLLSVTISPDLLVQGQDDTFSVSEYFEADSTSILGVGFYTDFAHQPLHTFQTRVCRYEGLPNCPINPFKMDYKITVPTGLPNPYFLAVVVGNLDLTIFGCAATQVGGGSEESYPIASYPIASYPIASYPIAE</sequence>
<evidence type="ECO:0008006" key="4">
    <source>
        <dbReference type="Google" id="ProtNLM"/>
    </source>
</evidence>
<comment type="caution">
    <text evidence="2">The sequence shown here is derived from an EMBL/GenBank/DDBJ whole genome shotgun (WGS) entry which is preliminary data.</text>
</comment>
<dbReference type="EMBL" id="PQFF01000237">
    <property type="protein sequence ID" value="RHZ71340.1"/>
    <property type="molecule type" value="Genomic_DNA"/>
</dbReference>
<feature type="signal peptide" evidence="1">
    <location>
        <begin position="1"/>
        <end position="20"/>
    </location>
</feature>
<name>A0A397IEY6_9GLOM</name>
<organism evidence="2 3">
    <name type="scientific">Diversispora epigaea</name>
    <dbReference type="NCBI Taxonomy" id="1348612"/>
    <lineage>
        <taxon>Eukaryota</taxon>
        <taxon>Fungi</taxon>
        <taxon>Fungi incertae sedis</taxon>
        <taxon>Mucoromycota</taxon>
        <taxon>Glomeromycotina</taxon>
        <taxon>Glomeromycetes</taxon>
        <taxon>Diversisporales</taxon>
        <taxon>Diversisporaceae</taxon>
        <taxon>Diversispora</taxon>
    </lineage>
</organism>